<evidence type="ECO:0000313" key="2">
    <source>
        <dbReference type="EMBL" id="KAK6322590.1"/>
    </source>
</evidence>
<proteinExistence type="predicted"/>
<gene>
    <name evidence="2" type="ORF">J4Q44_G00073820</name>
</gene>
<organism evidence="2 3">
    <name type="scientific">Coregonus suidteri</name>
    <dbReference type="NCBI Taxonomy" id="861788"/>
    <lineage>
        <taxon>Eukaryota</taxon>
        <taxon>Metazoa</taxon>
        <taxon>Chordata</taxon>
        <taxon>Craniata</taxon>
        <taxon>Vertebrata</taxon>
        <taxon>Euteleostomi</taxon>
        <taxon>Actinopterygii</taxon>
        <taxon>Neopterygii</taxon>
        <taxon>Teleostei</taxon>
        <taxon>Protacanthopterygii</taxon>
        <taxon>Salmoniformes</taxon>
        <taxon>Salmonidae</taxon>
        <taxon>Coregoninae</taxon>
        <taxon>Coregonus</taxon>
    </lineage>
</organism>
<dbReference type="AlphaFoldDB" id="A0AAN8M0X3"/>
<feature type="compositionally biased region" description="Basic and acidic residues" evidence="1">
    <location>
        <begin position="27"/>
        <end position="36"/>
    </location>
</feature>
<evidence type="ECO:0000256" key="1">
    <source>
        <dbReference type="SAM" id="MobiDB-lite"/>
    </source>
</evidence>
<comment type="caution">
    <text evidence="2">The sequence shown here is derived from an EMBL/GenBank/DDBJ whole genome shotgun (WGS) entry which is preliminary data.</text>
</comment>
<evidence type="ECO:0000313" key="3">
    <source>
        <dbReference type="Proteomes" id="UP001356427"/>
    </source>
</evidence>
<reference evidence="2 3" key="1">
    <citation type="submission" date="2021-04" db="EMBL/GenBank/DDBJ databases">
        <authorList>
            <person name="De Guttry C."/>
            <person name="Zahm M."/>
            <person name="Klopp C."/>
            <person name="Cabau C."/>
            <person name="Louis A."/>
            <person name="Berthelot C."/>
            <person name="Parey E."/>
            <person name="Roest Crollius H."/>
            <person name="Montfort J."/>
            <person name="Robinson-Rechavi M."/>
            <person name="Bucao C."/>
            <person name="Bouchez O."/>
            <person name="Gislard M."/>
            <person name="Lluch J."/>
            <person name="Milhes M."/>
            <person name="Lampietro C."/>
            <person name="Lopez Roques C."/>
            <person name="Donnadieu C."/>
            <person name="Braasch I."/>
            <person name="Desvignes T."/>
            <person name="Postlethwait J."/>
            <person name="Bobe J."/>
            <person name="Wedekind C."/>
            <person name="Guiguen Y."/>
        </authorList>
    </citation>
    <scope>NUCLEOTIDE SEQUENCE [LARGE SCALE GENOMIC DNA]</scope>
    <source>
        <strain evidence="2">Cs_M1</strain>
        <tissue evidence="2">Blood</tissue>
    </source>
</reference>
<accession>A0AAN8M0X3</accession>
<name>A0AAN8M0X3_9TELE</name>
<keyword evidence="3" id="KW-1185">Reference proteome</keyword>
<protein>
    <submittedName>
        <fullName evidence="2">Uncharacterized protein</fullName>
    </submittedName>
</protein>
<sequence length="95" mass="10743">MAWWSAAPRKLLPGVRGESEIPSGSEGVRRSGRTEEESQQPRPGLRDPTRWIPGGTERTRRPRESSVQVPEYTPDVRCMDRPACGLLEETAERKK</sequence>
<feature type="region of interest" description="Disordered" evidence="1">
    <location>
        <begin position="1"/>
        <end position="76"/>
    </location>
</feature>
<dbReference type="Proteomes" id="UP001356427">
    <property type="component" value="Unassembled WGS sequence"/>
</dbReference>
<dbReference type="EMBL" id="JAGTTL010000005">
    <property type="protein sequence ID" value="KAK6322590.1"/>
    <property type="molecule type" value="Genomic_DNA"/>
</dbReference>